<dbReference type="EMBL" id="LWCI01000143">
    <property type="protein sequence ID" value="KZS58996.1"/>
    <property type="molecule type" value="Genomic_DNA"/>
</dbReference>
<protein>
    <submittedName>
        <fullName evidence="1">Uncharacterized protein</fullName>
    </submittedName>
</protein>
<accession>A0A163X5A3</accession>
<evidence type="ECO:0000313" key="1">
    <source>
        <dbReference type="EMBL" id="KZS58996.1"/>
    </source>
</evidence>
<proteinExistence type="predicted"/>
<keyword evidence="2" id="KW-1185">Reference proteome</keyword>
<organism evidence="1 2">
    <name type="scientific">Mycobacterium ostraviense</name>
    <dbReference type="NCBI Taxonomy" id="2738409"/>
    <lineage>
        <taxon>Bacteria</taxon>
        <taxon>Bacillati</taxon>
        <taxon>Actinomycetota</taxon>
        <taxon>Actinomycetes</taxon>
        <taxon>Mycobacteriales</taxon>
        <taxon>Mycobacteriaceae</taxon>
        <taxon>Mycobacterium</taxon>
    </lineage>
</organism>
<sequence>MIRETVGPVSGDAVMEADTVAALVASLCAYTKPAAASVRANSARNASRRVTTPWYARAVRAEQIRDGR</sequence>
<evidence type="ECO:0000313" key="2">
    <source>
        <dbReference type="Proteomes" id="UP000077342"/>
    </source>
</evidence>
<dbReference type="Proteomes" id="UP000077342">
    <property type="component" value="Unassembled WGS sequence"/>
</dbReference>
<name>A0A163X5A3_9MYCO</name>
<reference evidence="2" key="1">
    <citation type="submission" date="2016-04" db="EMBL/GenBank/DDBJ databases">
        <authorList>
            <person name="Strapagiel D."/>
            <person name="Borowka P."/>
            <person name="Marciniak B."/>
            <person name="Bakula Z."/>
            <person name="Van Ingen J."/>
            <person name="Safianowska A."/>
            <person name="Dziadek J."/>
            <person name="Jagielski T."/>
        </authorList>
    </citation>
    <scope>NUCLEOTIDE SEQUENCE [LARGE SCALE GENOMIC DNA]</scope>
    <source>
        <strain evidence="2">1010001458</strain>
    </source>
</reference>
<dbReference type="AlphaFoldDB" id="A0A163X5A3"/>
<gene>
    <name evidence="1" type="ORF">A4G28_15105</name>
</gene>
<comment type="caution">
    <text evidence="1">The sequence shown here is derived from an EMBL/GenBank/DDBJ whole genome shotgun (WGS) entry which is preliminary data.</text>
</comment>